<dbReference type="InterPro" id="IPR032710">
    <property type="entry name" value="NTF2-like_dom_sf"/>
</dbReference>
<dbReference type="STRING" id="418495.SAMN05216215_10257"/>
<evidence type="ECO:0000313" key="2">
    <source>
        <dbReference type="EMBL" id="SDY35074.1"/>
    </source>
</evidence>
<keyword evidence="3" id="KW-1185">Reference proteome</keyword>
<gene>
    <name evidence="2" type="ORF">SAMN05216215_10257</name>
</gene>
<dbReference type="InterPro" id="IPR037401">
    <property type="entry name" value="SnoaL-like"/>
</dbReference>
<accession>A0A1H3J7B1</accession>
<organism evidence="2 3">
    <name type="scientific">Saccharopolyspora shandongensis</name>
    <dbReference type="NCBI Taxonomy" id="418495"/>
    <lineage>
        <taxon>Bacteria</taxon>
        <taxon>Bacillati</taxon>
        <taxon>Actinomycetota</taxon>
        <taxon>Actinomycetes</taxon>
        <taxon>Pseudonocardiales</taxon>
        <taxon>Pseudonocardiaceae</taxon>
        <taxon>Saccharopolyspora</taxon>
    </lineage>
</organism>
<dbReference type="RefSeq" id="WP_093269564.1">
    <property type="nucleotide sequence ID" value="NZ_FNOK01000025.1"/>
</dbReference>
<dbReference type="CDD" id="cd00531">
    <property type="entry name" value="NTF2_like"/>
    <property type="match status" value="1"/>
</dbReference>
<evidence type="ECO:0000259" key="1">
    <source>
        <dbReference type="Pfam" id="PF12680"/>
    </source>
</evidence>
<protein>
    <recommendedName>
        <fullName evidence="1">SnoaL-like domain-containing protein</fullName>
    </recommendedName>
</protein>
<dbReference type="EMBL" id="FNOK01000025">
    <property type="protein sequence ID" value="SDY35074.1"/>
    <property type="molecule type" value="Genomic_DNA"/>
</dbReference>
<proteinExistence type="predicted"/>
<dbReference type="Proteomes" id="UP000199529">
    <property type="component" value="Unassembled WGS sequence"/>
</dbReference>
<dbReference type="Pfam" id="PF12680">
    <property type="entry name" value="SnoaL_2"/>
    <property type="match status" value="1"/>
</dbReference>
<evidence type="ECO:0000313" key="3">
    <source>
        <dbReference type="Proteomes" id="UP000199529"/>
    </source>
</evidence>
<dbReference type="OrthoDB" id="3681559at2"/>
<reference evidence="3" key="1">
    <citation type="submission" date="2016-10" db="EMBL/GenBank/DDBJ databases">
        <authorList>
            <person name="Varghese N."/>
            <person name="Submissions S."/>
        </authorList>
    </citation>
    <scope>NUCLEOTIDE SEQUENCE [LARGE SCALE GENOMIC DNA]</scope>
    <source>
        <strain evidence="3">CGMCC 4.3530</strain>
    </source>
</reference>
<dbReference type="SUPFAM" id="SSF54427">
    <property type="entry name" value="NTF2-like"/>
    <property type="match status" value="1"/>
</dbReference>
<dbReference type="AlphaFoldDB" id="A0A1H3J7B1"/>
<feature type="domain" description="SnoaL-like" evidence="1">
    <location>
        <begin position="8"/>
        <end position="114"/>
    </location>
</feature>
<dbReference type="Gene3D" id="3.10.450.50">
    <property type="match status" value="1"/>
</dbReference>
<sequence>MEANQLFEQALDLLLAKDMDGFVDLFAPDCTFEFPFAAGTPERLNGREALREYLADYPQKLDIAGFPSVIVHRTADPGTIVAEFTARGRTVATGADYEMRYVAVIVARDGAIASYRDYWSPVMGAKASGELAGLVTALGDEVRS</sequence>
<name>A0A1H3J7B1_9PSEU</name>